<proteinExistence type="predicted"/>
<reference evidence="3" key="1">
    <citation type="submission" date="2017-09" db="EMBL/GenBank/DDBJ databases">
        <title>Depth-based differentiation of microbial function through sediment-hosted aquifers and enrichment of novel symbionts in the deep terrestrial subsurface.</title>
        <authorList>
            <person name="Probst A.J."/>
            <person name="Ladd B."/>
            <person name="Jarett J.K."/>
            <person name="Geller-Mcgrath D.E."/>
            <person name="Sieber C.M.K."/>
            <person name="Emerson J.B."/>
            <person name="Anantharaman K."/>
            <person name="Thomas B.C."/>
            <person name="Malmstrom R."/>
            <person name="Stieglmeier M."/>
            <person name="Klingl A."/>
            <person name="Woyke T."/>
            <person name="Ryan C.M."/>
            <person name="Banfield J.F."/>
        </authorList>
    </citation>
    <scope>NUCLEOTIDE SEQUENCE [LARGE SCALE GENOMIC DNA]</scope>
</reference>
<evidence type="ECO:0000313" key="3">
    <source>
        <dbReference type="Proteomes" id="UP000229896"/>
    </source>
</evidence>
<evidence type="ECO:0000313" key="2">
    <source>
        <dbReference type="EMBL" id="PIU24535.1"/>
    </source>
</evidence>
<dbReference type="Proteomes" id="UP000229896">
    <property type="component" value="Unassembled WGS sequence"/>
</dbReference>
<dbReference type="EMBL" id="PEXI01000021">
    <property type="protein sequence ID" value="PIU24535.1"/>
    <property type="molecule type" value="Genomic_DNA"/>
</dbReference>
<gene>
    <name evidence="2" type="ORF">COT12_00510</name>
</gene>
<organism evidence="2 3">
    <name type="scientific">Candidatus Berkelbacteria bacterium CG08_land_8_20_14_0_20_39_8</name>
    <dbReference type="NCBI Taxonomy" id="1974511"/>
    <lineage>
        <taxon>Bacteria</taxon>
        <taxon>Candidatus Berkelbacteria</taxon>
    </lineage>
</organism>
<sequence length="139" mass="16193">MTKIVLISCVSKKLNHKSKAQDLYVSPLFQKNIRYAKSLNPDKIFILSAKYGLLNLTDEVEPYDKTLNKMTSNEIKEWANLVLKQLQKVSDINKDEFVFLAGNNYRKFLLPHIKNYKIPMLGLGIGKQLKWLTKRIKHE</sequence>
<protein>
    <recommendedName>
        <fullName evidence="1">DUF6884 domain-containing protein</fullName>
    </recommendedName>
</protein>
<dbReference type="Pfam" id="PF21818">
    <property type="entry name" value="DUF6884"/>
    <property type="match status" value="1"/>
</dbReference>
<name>A0A2M6YCV5_9BACT</name>
<comment type="caution">
    <text evidence="2">The sequence shown here is derived from an EMBL/GenBank/DDBJ whole genome shotgun (WGS) entry which is preliminary data.</text>
</comment>
<feature type="domain" description="DUF6884" evidence="1">
    <location>
        <begin position="4"/>
        <end position="133"/>
    </location>
</feature>
<dbReference type="InterPro" id="IPR049251">
    <property type="entry name" value="DUF6884"/>
</dbReference>
<evidence type="ECO:0000259" key="1">
    <source>
        <dbReference type="Pfam" id="PF21818"/>
    </source>
</evidence>
<accession>A0A2M6YCV5</accession>
<dbReference type="AlphaFoldDB" id="A0A2M6YCV5"/>